<proteinExistence type="predicted"/>
<dbReference type="Proteomes" id="UP001604277">
    <property type="component" value="Unassembled WGS sequence"/>
</dbReference>
<protein>
    <submittedName>
        <fullName evidence="1">WD repeat-containing protein-like protein</fullName>
    </submittedName>
</protein>
<reference evidence="2" key="1">
    <citation type="submission" date="2024-07" db="EMBL/GenBank/DDBJ databases">
        <title>Two chromosome-level genome assemblies of Korean endemic species Abeliophyllum distichum and Forsythia ovata (Oleaceae).</title>
        <authorList>
            <person name="Jang H."/>
        </authorList>
    </citation>
    <scope>NUCLEOTIDE SEQUENCE [LARGE SCALE GENOMIC DNA]</scope>
</reference>
<dbReference type="AlphaFoldDB" id="A0ABD1T881"/>
<sequence length="141" mass="15849">MTKGINRAPRVLPLFRLSYEQNCTTSFLAEEDRLWAIGGTNVGTFGYFPINYKKAKATGSPEAIFEGGHAGLLGVWCLCPADLVEPCKARPFSDGRVVKMAACVARYQAHWFQNHQKPEDKLYIVLTRNFYVLFCSTQPII</sequence>
<organism evidence="1 2">
    <name type="scientific">Forsythia ovata</name>
    <dbReference type="NCBI Taxonomy" id="205694"/>
    <lineage>
        <taxon>Eukaryota</taxon>
        <taxon>Viridiplantae</taxon>
        <taxon>Streptophyta</taxon>
        <taxon>Embryophyta</taxon>
        <taxon>Tracheophyta</taxon>
        <taxon>Spermatophyta</taxon>
        <taxon>Magnoliopsida</taxon>
        <taxon>eudicotyledons</taxon>
        <taxon>Gunneridae</taxon>
        <taxon>Pentapetalae</taxon>
        <taxon>asterids</taxon>
        <taxon>lamiids</taxon>
        <taxon>Lamiales</taxon>
        <taxon>Oleaceae</taxon>
        <taxon>Forsythieae</taxon>
        <taxon>Forsythia</taxon>
    </lineage>
</organism>
<dbReference type="EMBL" id="JBFOLJ010000009">
    <property type="protein sequence ID" value="KAL2508935.1"/>
    <property type="molecule type" value="Genomic_DNA"/>
</dbReference>
<evidence type="ECO:0000313" key="2">
    <source>
        <dbReference type="Proteomes" id="UP001604277"/>
    </source>
</evidence>
<accession>A0ABD1T881</accession>
<name>A0ABD1T881_9LAMI</name>
<evidence type="ECO:0000313" key="1">
    <source>
        <dbReference type="EMBL" id="KAL2508935.1"/>
    </source>
</evidence>
<keyword evidence="2" id="KW-1185">Reference proteome</keyword>
<gene>
    <name evidence="1" type="ORF">Fot_32582</name>
</gene>
<comment type="caution">
    <text evidence="1">The sequence shown here is derived from an EMBL/GenBank/DDBJ whole genome shotgun (WGS) entry which is preliminary data.</text>
</comment>